<feature type="region of interest" description="Disordered" evidence="1">
    <location>
        <begin position="505"/>
        <end position="532"/>
    </location>
</feature>
<feature type="compositionally biased region" description="Pro residues" evidence="1">
    <location>
        <begin position="650"/>
        <end position="673"/>
    </location>
</feature>
<name>E3RLN1_PYRTT</name>
<proteinExistence type="predicted"/>
<feature type="region of interest" description="Disordered" evidence="1">
    <location>
        <begin position="141"/>
        <end position="172"/>
    </location>
</feature>
<feature type="region of interest" description="Disordered" evidence="1">
    <location>
        <begin position="643"/>
        <end position="673"/>
    </location>
</feature>
<evidence type="ECO:0000313" key="3">
    <source>
        <dbReference type="Proteomes" id="UP000001067"/>
    </source>
</evidence>
<reference evidence="2 3" key="1">
    <citation type="journal article" date="2010" name="Genome Biol.">
        <title>A first genome assembly of the barley fungal pathogen Pyrenophora teres f. teres.</title>
        <authorList>
            <person name="Ellwood S.R."/>
            <person name="Liu Z."/>
            <person name="Syme R.A."/>
            <person name="Lai Z."/>
            <person name="Hane J.K."/>
            <person name="Keiper F."/>
            <person name="Moffat C.S."/>
            <person name="Oliver R.P."/>
            <person name="Friesen T.L."/>
        </authorList>
    </citation>
    <scope>NUCLEOTIDE SEQUENCE [LARGE SCALE GENOMIC DNA]</scope>
    <source>
        <strain evidence="2 3">0-1</strain>
    </source>
</reference>
<evidence type="ECO:0000256" key="1">
    <source>
        <dbReference type="SAM" id="MobiDB-lite"/>
    </source>
</evidence>
<keyword evidence="3" id="KW-1185">Reference proteome</keyword>
<dbReference type="Proteomes" id="UP000001067">
    <property type="component" value="Unassembled WGS sequence"/>
</dbReference>
<dbReference type="HOGENOM" id="CLU_408604_0_0_1"/>
<protein>
    <recommendedName>
        <fullName evidence="4">Ubiquitin-like protease family profile domain-containing protein</fullName>
    </recommendedName>
</protein>
<evidence type="ECO:0008006" key="4">
    <source>
        <dbReference type="Google" id="ProtNLM"/>
    </source>
</evidence>
<sequence length="673" mass="75319">MAAQAADRPGGREWLRSTYLSAEDTDTGSGLRVGDFINYTRYTEARTAWFTNEMVDWSLEAAMQACGIKGSTNTAVASLDTSRYLYAVAIGRYPLTEGETLQQSLRSVVEAFNGRRWVFLPVCNGFALELGAIERHNQNLKSGEKNGCGKAGSKQAGGKKAGGKKAGGKKPDDIRIFKKPKATKPATAVRVENDSVEEGSHWSFIVIDTQDQTARYIDGMVRATRLGQNRYRIRGTEINGTVAGKILCGFDTLMGREKGALRVSTLKWTPNQFENNANNGDAGACGPHVFALMTFIIGRENREILEHGVKRYFRETAFEANCKRVGFDSARSRREIQRIIRGVRERKEDAAAATGNPLYSMNLSPQRMVRVLVPDVLRECMKGRVLEKLMRFHERHEENFSNESSGESEKIREEFLKQLQGEDSAKQVEAFKKFMPGLKDEQYNGLIKDFLDQMKARPQDIEWHKRQHWALGNFPGYREQSSLKAFRELFWKENQDLRAAYNIAHGLEPDDPGPEDEEGTVGPAKPQPPKRVAERNHIIVPEAIAPEDTPNDFADVEAVDEATLKLWVNANHETLDNIFVRSKRHLANHVSRRAALQAISGQTFLEEDLTRVDEIWRNDSYVFDKKNMLDRLTGRLLLYRTYERPHDTPGAPPGAPSGGPPGAPSGGPPGAPP</sequence>
<dbReference type="EMBL" id="GL533885">
    <property type="protein sequence ID" value="EFQ93360.1"/>
    <property type="molecule type" value="Genomic_DNA"/>
</dbReference>
<feature type="non-terminal residue" evidence="2">
    <location>
        <position position="673"/>
    </location>
</feature>
<evidence type="ECO:0000313" key="2">
    <source>
        <dbReference type="EMBL" id="EFQ93360.1"/>
    </source>
</evidence>
<dbReference type="OrthoDB" id="3800703at2759"/>
<feature type="compositionally biased region" description="Acidic residues" evidence="1">
    <location>
        <begin position="509"/>
        <end position="519"/>
    </location>
</feature>
<accession>E3RLN1</accession>
<dbReference type="AlphaFoldDB" id="E3RLN1"/>
<dbReference type="KEGG" id="pte:PTT_09288"/>
<organism evidence="3">
    <name type="scientific">Pyrenophora teres f. teres (strain 0-1)</name>
    <name type="common">Barley net blotch fungus</name>
    <name type="synonym">Drechslera teres f. teres</name>
    <dbReference type="NCBI Taxonomy" id="861557"/>
    <lineage>
        <taxon>Eukaryota</taxon>
        <taxon>Fungi</taxon>
        <taxon>Dikarya</taxon>
        <taxon>Ascomycota</taxon>
        <taxon>Pezizomycotina</taxon>
        <taxon>Dothideomycetes</taxon>
        <taxon>Pleosporomycetidae</taxon>
        <taxon>Pleosporales</taxon>
        <taxon>Pleosporineae</taxon>
        <taxon>Pleosporaceae</taxon>
        <taxon>Pyrenophora</taxon>
    </lineage>
</organism>
<gene>
    <name evidence="2" type="ORF">PTT_09288</name>
</gene>